<keyword evidence="1" id="KW-0812">Transmembrane</keyword>
<gene>
    <name evidence="2" type="ORF">EYB31_14720</name>
</gene>
<keyword evidence="1" id="KW-1133">Transmembrane helix</keyword>
<comment type="caution">
    <text evidence="2">The sequence shown here is derived from an EMBL/GenBank/DDBJ whole genome shotgun (WGS) entry which is preliminary data.</text>
</comment>
<keyword evidence="1" id="KW-0472">Membrane</keyword>
<organism evidence="2 3">
    <name type="scientific">Paenibacillus thalictri</name>
    <dbReference type="NCBI Taxonomy" id="2527873"/>
    <lineage>
        <taxon>Bacteria</taxon>
        <taxon>Bacillati</taxon>
        <taxon>Bacillota</taxon>
        <taxon>Bacilli</taxon>
        <taxon>Bacillales</taxon>
        <taxon>Paenibacillaceae</taxon>
        <taxon>Paenibacillus</taxon>
    </lineage>
</organism>
<evidence type="ECO:0000313" key="2">
    <source>
        <dbReference type="EMBL" id="TBL78135.1"/>
    </source>
</evidence>
<protein>
    <submittedName>
        <fullName evidence="2">DUF3397 domain-containing protein</fullName>
    </submittedName>
</protein>
<dbReference type="Proteomes" id="UP000293142">
    <property type="component" value="Unassembled WGS sequence"/>
</dbReference>
<dbReference type="OrthoDB" id="2661791at2"/>
<dbReference type="EMBL" id="SIRE01000010">
    <property type="protein sequence ID" value="TBL78135.1"/>
    <property type="molecule type" value="Genomic_DNA"/>
</dbReference>
<dbReference type="AlphaFoldDB" id="A0A4Q9DPA8"/>
<accession>A0A4Q9DPA8</accession>
<feature type="transmembrane region" description="Helical" evidence="1">
    <location>
        <begin position="107"/>
        <end position="130"/>
    </location>
</feature>
<feature type="transmembrane region" description="Helical" evidence="1">
    <location>
        <begin position="45"/>
        <end position="64"/>
    </location>
</feature>
<feature type="transmembrane region" description="Helical" evidence="1">
    <location>
        <begin position="70"/>
        <end position="87"/>
    </location>
</feature>
<evidence type="ECO:0000256" key="1">
    <source>
        <dbReference type="SAM" id="Phobius"/>
    </source>
</evidence>
<dbReference type="InterPro" id="IPR024515">
    <property type="entry name" value="DUF3397"/>
</dbReference>
<proteinExistence type="predicted"/>
<dbReference type="Pfam" id="PF11877">
    <property type="entry name" value="DUF3397"/>
    <property type="match status" value="1"/>
</dbReference>
<feature type="transmembrane region" description="Helical" evidence="1">
    <location>
        <begin position="12"/>
        <end position="33"/>
    </location>
</feature>
<keyword evidence="3" id="KW-1185">Reference proteome</keyword>
<name>A0A4Q9DPA8_9BACL</name>
<sequence length="131" mass="14702">MDAIVQWFSQIYSFMAVIPFIVFIILWGILYGITKDKKRATRTSMDVTAVLLIGSVSMMIKQIFGTSFGFWFLLLFFLVCAGLLGNLQNRTKGAVDLAKIAKVLLRLGFMLLSVCYILLLVIGVGKYVYIS</sequence>
<evidence type="ECO:0000313" key="3">
    <source>
        <dbReference type="Proteomes" id="UP000293142"/>
    </source>
</evidence>
<dbReference type="RefSeq" id="WP_131014118.1">
    <property type="nucleotide sequence ID" value="NZ_SIRE01000010.1"/>
</dbReference>
<reference evidence="2 3" key="1">
    <citation type="submission" date="2019-02" db="EMBL/GenBank/DDBJ databases">
        <title>Paenibacillus sp. nov., isolated from surface-sterilized tissue of Thalictrum simplex L.</title>
        <authorList>
            <person name="Tuo L."/>
        </authorList>
    </citation>
    <scope>NUCLEOTIDE SEQUENCE [LARGE SCALE GENOMIC DNA]</scope>
    <source>
        <strain evidence="2 3">N2SHLJ1</strain>
    </source>
</reference>